<sequence length="414" mass="42904">MTSTAHPPGTVGDGRREANAALVLRTVLDHGPVARSAVARLSGLSPAAVSRQATDLTRMGLLRELPDLVEGRGVGRPQVPMDLHLGAVGGPVAGGVHLGVPASTLGLVDLRGRVIARRLVPHDGLDRELLPAVVAAELRTFLAEHVRGRPLLGVGAALGGWVDPVRGSVVRHETLGWRRRPLAVELAQGLGGVPVRIDNHARAIAQSEILFGRPAARRSLVHLFVGNVVDAALGIAGVVHQGPGSAAGDVAHLPVPDSTAPCPCGRSGCLEATASNTAVAATAARRGIVPKPDIFLVVDAAAAGDRRADRLLRERARAVGRAVALLLDVVNPDLVVVSEHASVLNAEYLEEIRGAAVDLSSVCDDPERIVSPHAGPATLPVAAGTVLLNPLFRAPLRTMKERVGDEAEGLSPSH</sequence>
<dbReference type="GeneID" id="97286109"/>
<dbReference type="InterPro" id="IPR043129">
    <property type="entry name" value="ATPase_NBD"/>
</dbReference>
<evidence type="ECO:0000313" key="2">
    <source>
        <dbReference type="EMBL" id="WTQ85503.1"/>
    </source>
</evidence>
<name>A0ABZ1KY43_STRAH</name>
<dbReference type="InterPro" id="IPR036388">
    <property type="entry name" value="WH-like_DNA-bd_sf"/>
</dbReference>
<keyword evidence="3" id="KW-1185">Reference proteome</keyword>
<proteinExistence type="inferred from homology"/>
<evidence type="ECO:0000313" key="3">
    <source>
        <dbReference type="Proteomes" id="UP001622557"/>
    </source>
</evidence>
<dbReference type="Proteomes" id="UP001622557">
    <property type="component" value="Chromosome"/>
</dbReference>
<dbReference type="SUPFAM" id="SSF53067">
    <property type="entry name" value="Actin-like ATPase domain"/>
    <property type="match status" value="1"/>
</dbReference>
<dbReference type="EMBL" id="CP108164">
    <property type="protein sequence ID" value="WTQ85503.1"/>
    <property type="molecule type" value="Genomic_DNA"/>
</dbReference>
<dbReference type="Gene3D" id="3.30.420.40">
    <property type="match status" value="2"/>
</dbReference>
<reference evidence="2 3" key="1">
    <citation type="submission" date="2022-10" db="EMBL/GenBank/DDBJ databases">
        <title>The complete genomes of actinobacterial strains from the NBC collection.</title>
        <authorList>
            <person name="Joergensen T.S."/>
            <person name="Alvarez Arevalo M."/>
            <person name="Sterndorff E.B."/>
            <person name="Faurdal D."/>
            <person name="Vuksanovic O."/>
            <person name="Mourched A.-S."/>
            <person name="Charusanti P."/>
            <person name="Shaw S."/>
            <person name="Blin K."/>
            <person name="Weber T."/>
        </authorList>
    </citation>
    <scope>NUCLEOTIDE SEQUENCE [LARGE SCALE GENOMIC DNA]</scope>
    <source>
        <strain evidence="2 3">NBC_00156</strain>
    </source>
</reference>
<comment type="similarity">
    <text evidence="1">Belongs to the ROK (NagC/XylR) family.</text>
</comment>
<dbReference type="InterPro" id="IPR036390">
    <property type="entry name" value="WH_DNA-bd_sf"/>
</dbReference>
<dbReference type="Gene3D" id="1.10.10.10">
    <property type="entry name" value="Winged helix-like DNA-binding domain superfamily/Winged helix DNA-binding domain"/>
    <property type="match status" value="1"/>
</dbReference>
<dbReference type="RefSeq" id="WP_405454161.1">
    <property type="nucleotide sequence ID" value="NZ_CP108164.1"/>
</dbReference>
<evidence type="ECO:0000256" key="1">
    <source>
        <dbReference type="ARBA" id="ARBA00006479"/>
    </source>
</evidence>
<dbReference type="PANTHER" id="PTHR18964">
    <property type="entry name" value="ROK (REPRESSOR, ORF, KINASE) FAMILY"/>
    <property type="match status" value="1"/>
</dbReference>
<dbReference type="Pfam" id="PF00480">
    <property type="entry name" value="ROK"/>
    <property type="match status" value="1"/>
</dbReference>
<protein>
    <submittedName>
        <fullName evidence="2">ROK family protein</fullName>
    </submittedName>
</protein>
<organism evidence="2 3">
    <name type="scientific">Streptomyces achromogenes</name>
    <dbReference type="NCBI Taxonomy" id="67255"/>
    <lineage>
        <taxon>Bacteria</taxon>
        <taxon>Bacillati</taxon>
        <taxon>Actinomycetota</taxon>
        <taxon>Actinomycetes</taxon>
        <taxon>Kitasatosporales</taxon>
        <taxon>Streptomycetaceae</taxon>
        <taxon>Streptomyces</taxon>
    </lineage>
</organism>
<gene>
    <name evidence="2" type="ORF">OG350_36730</name>
</gene>
<dbReference type="InterPro" id="IPR000600">
    <property type="entry name" value="ROK"/>
</dbReference>
<accession>A0ABZ1KY43</accession>
<dbReference type="SUPFAM" id="SSF46785">
    <property type="entry name" value="Winged helix' DNA-binding domain"/>
    <property type="match status" value="1"/>
</dbReference>
<dbReference type="PANTHER" id="PTHR18964:SF149">
    <property type="entry name" value="BIFUNCTIONAL UDP-N-ACETYLGLUCOSAMINE 2-EPIMERASE_N-ACETYLMANNOSAMINE KINASE"/>
    <property type="match status" value="1"/>
</dbReference>